<dbReference type="Pfam" id="PF00153">
    <property type="entry name" value="Mito_carr"/>
    <property type="match status" value="2"/>
</dbReference>
<evidence type="ECO:0000256" key="4">
    <source>
        <dbReference type="PROSITE-ProRule" id="PRU00282"/>
    </source>
</evidence>
<dbReference type="GO" id="GO:0015742">
    <property type="term" value="P:alpha-ketoglutarate transport"/>
    <property type="evidence" value="ECO:0007669"/>
    <property type="project" value="TreeGrafter"/>
</dbReference>
<dbReference type="GO" id="GO:0016020">
    <property type="term" value="C:membrane"/>
    <property type="evidence" value="ECO:0007669"/>
    <property type="project" value="UniProtKB-SubCell"/>
</dbReference>
<keyword evidence="5" id="KW-0813">Transport</keyword>
<sequence>MVECASKGAILLYSKEAIAEGCAAVGIGSTSAGFIAGAGGGVCQTIVMGPSTFLVTAVVTGNGSMTVAGAMATTWRDKGLPGFYPGGIAIALRQATNWASRQGFTDLTRRQMGRILHADPKAKLSLKEEAVAGMVGGMLSCWNHPFEVARIEIQARAMAGEGYLNMAAVFRMVYAEYGIGGLFKGLVPRMMLNIWQTLFMVSGAKLIKEQLTL</sequence>
<dbReference type="InterPro" id="IPR053017">
    <property type="entry name" value="Mito_Cit/Oxoglu_Carrier"/>
</dbReference>
<dbReference type="GO" id="GO:0005371">
    <property type="term" value="F:tricarboxylate secondary active transmembrane transporter activity"/>
    <property type="evidence" value="ECO:0007669"/>
    <property type="project" value="TreeGrafter"/>
</dbReference>
<gene>
    <name evidence="6" type="ORF">HERI1096_LOCUS11494</name>
</gene>
<dbReference type="AlphaFoldDB" id="A0A7S3AQW8"/>
<evidence type="ECO:0008006" key="7">
    <source>
        <dbReference type="Google" id="ProtNLM"/>
    </source>
</evidence>
<name>A0A7S3AQW8_9EUKA</name>
<organism evidence="6">
    <name type="scientific">Haptolina ericina</name>
    <dbReference type="NCBI Taxonomy" id="156174"/>
    <lineage>
        <taxon>Eukaryota</taxon>
        <taxon>Haptista</taxon>
        <taxon>Haptophyta</taxon>
        <taxon>Prymnesiophyceae</taxon>
        <taxon>Prymnesiales</taxon>
        <taxon>Prymnesiaceae</taxon>
        <taxon>Haptolina</taxon>
    </lineage>
</organism>
<dbReference type="GO" id="GO:0005739">
    <property type="term" value="C:mitochondrion"/>
    <property type="evidence" value="ECO:0007669"/>
    <property type="project" value="TreeGrafter"/>
</dbReference>
<comment type="subcellular location">
    <subcellularLocation>
        <location evidence="1">Membrane</location>
        <topology evidence="1">Multi-pass membrane protein</topology>
    </subcellularLocation>
</comment>
<reference evidence="6" key="1">
    <citation type="submission" date="2021-01" db="EMBL/GenBank/DDBJ databases">
        <authorList>
            <person name="Corre E."/>
            <person name="Pelletier E."/>
            <person name="Niang G."/>
            <person name="Scheremetjew M."/>
            <person name="Finn R."/>
            <person name="Kale V."/>
            <person name="Holt S."/>
            <person name="Cochrane G."/>
            <person name="Meng A."/>
            <person name="Brown T."/>
            <person name="Cohen L."/>
        </authorList>
    </citation>
    <scope>NUCLEOTIDE SEQUENCE</scope>
    <source>
        <strain evidence="6">CCMP281</strain>
    </source>
</reference>
<dbReference type="InterPro" id="IPR023395">
    <property type="entry name" value="MCP_dom_sf"/>
</dbReference>
<dbReference type="PANTHER" id="PTHR46982:SF1">
    <property type="entry name" value="CITRATE_OXOGLUTARATE CARRIER PROTEIN"/>
    <property type="match status" value="1"/>
</dbReference>
<dbReference type="EMBL" id="HBHX01020615">
    <property type="protein sequence ID" value="CAE0110834.1"/>
    <property type="molecule type" value="Transcribed_RNA"/>
</dbReference>
<keyword evidence="3 4" id="KW-0472">Membrane</keyword>
<evidence type="ECO:0000256" key="1">
    <source>
        <dbReference type="ARBA" id="ARBA00004141"/>
    </source>
</evidence>
<protein>
    <recommendedName>
        <fullName evidence="7">Mitochondrial carrier protein</fullName>
    </recommendedName>
</protein>
<comment type="similarity">
    <text evidence="5">Belongs to the mitochondrial carrier (TC 2.A.29) family.</text>
</comment>
<dbReference type="Gene3D" id="1.50.40.10">
    <property type="entry name" value="Mitochondrial carrier domain"/>
    <property type="match status" value="1"/>
</dbReference>
<dbReference type="PANTHER" id="PTHR46982">
    <property type="entry name" value="CITRATE/OXOGLUTARATE CARRIER PROTEIN"/>
    <property type="match status" value="1"/>
</dbReference>
<dbReference type="GO" id="GO:0006843">
    <property type="term" value="P:mitochondrial citrate transmembrane transport"/>
    <property type="evidence" value="ECO:0007669"/>
    <property type="project" value="TreeGrafter"/>
</dbReference>
<evidence type="ECO:0000256" key="5">
    <source>
        <dbReference type="RuleBase" id="RU000488"/>
    </source>
</evidence>
<dbReference type="InterPro" id="IPR018108">
    <property type="entry name" value="MCP_transmembrane"/>
</dbReference>
<feature type="repeat" description="Solcar" evidence="4">
    <location>
        <begin position="124"/>
        <end position="210"/>
    </location>
</feature>
<accession>A0A7S3AQW8</accession>
<dbReference type="PROSITE" id="PS50920">
    <property type="entry name" value="SOLCAR"/>
    <property type="match status" value="2"/>
</dbReference>
<feature type="repeat" description="Solcar" evidence="4">
    <location>
        <begin position="28"/>
        <end position="111"/>
    </location>
</feature>
<evidence type="ECO:0000313" key="6">
    <source>
        <dbReference type="EMBL" id="CAE0110834.1"/>
    </source>
</evidence>
<keyword evidence="2 4" id="KW-0812">Transmembrane</keyword>
<evidence type="ECO:0000256" key="2">
    <source>
        <dbReference type="ARBA" id="ARBA00022692"/>
    </source>
</evidence>
<evidence type="ECO:0000256" key="3">
    <source>
        <dbReference type="ARBA" id="ARBA00023136"/>
    </source>
</evidence>
<dbReference type="SUPFAM" id="SSF103506">
    <property type="entry name" value="Mitochondrial carrier"/>
    <property type="match status" value="1"/>
</dbReference>
<proteinExistence type="inferred from homology"/>